<feature type="region of interest" description="Disordered" evidence="9">
    <location>
        <begin position="415"/>
        <end position="505"/>
    </location>
</feature>
<dbReference type="InterPro" id="IPR050720">
    <property type="entry name" value="Engrailed_Homeobox_TFs"/>
</dbReference>
<comment type="caution">
    <text evidence="11">The sequence shown here is derived from an EMBL/GenBank/DDBJ whole genome shotgun (WGS) entry which is preliminary data.</text>
</comment>
<dbReference type="GO" id="GO:0000978">
    <property type="term" value="F:RNA polymerase II cis-regulatory region sequence-specific DNA binding"/>
    <property type="evidence" value="ECO:0007669"/>
    <property type="project" value="TreeGrafter"/>
</dbReference>
<dbReference type="EMBL" id="JAWDGP010005692">
    <property type="protein sequence ID" value="KAK3753736.1"/>
    <property type="molecule type" value="Genomic_DNA"/>
</dbReference>
<feature type="compositionally biased region" description="Polar residues" evidence="9">
    <location>
        <begin position="858"/>
        <end position="870"/>
    </location>
</feature>
<comment type="subcellular location">
    <subcellularLocation>
        <location evidence="1 7 8">Nucleus</location>
    </subcellularLocation>
</comment>
<feature type="compositionally biased region" description="Polar residues" evidence="9">
    <location>
        <begin position="733"/>
        <end position="751"/>
    </location>
</feature>
<evidence type="ECO:0000256" key="2">
    <source>
        <dbReference type="ARBA" id="ARBA00010896"/>
    </source>
</evidence>
<feature type="region of interest" description="Disordered" evidence="9">
    <location>
        <begin position="236"/>
        <end position="299"/>
    </location>
</feature>
<sequence length="1022" mass="113182">METICLMNEPHNPFLALEQQLQQYTSTTTASHHFQQQLQRYSSPATTLTMFSAATPTASNVSQREFGLDPENSELHEQETPTEGLAKNDRCRNSHKRPWVPSASLAESNVAANPQEDIADTHTEGPSTVPEKRLCTENSRGFPYDHNKVQLNVEQSGLWKSLDNEVQDKALHGKLDNDMRDTPLDKMERDSPDAGRLGDSYNDHNITHTRQHETDQVLNIDEPTKGQVSHENSVKNLEENSNLDSSPATPSSGFIDIESDTPPTSPLNLSTPAIFSTNGNSIMNEGENSEGDLSENTNGHQQVTVNSHQDSALGLEVDNAKRDEPSEPHQTLQHADTGELMTEQSGGPGSPSLKASSKARSALNEERIRENVAASQDGIRQEIHQTLKLTPRSQPPEQEVSKTNFSIAAILSPGFGSSTSGCEHPKRNTGLDKPHSSSDKISADGSSNSPRHRETPSTVSSTKHSSSASIAVDLRTGTRSSSVASPSPSSRSSILSSPCSGSPSPPLTAFSVPLPIPALYNKDLLARSAFFAEKADTMPKNQDLNLNSMPDPRQLFLSELYALRQSQTDPMSRGEKPRQRLDGIGDLHTANRDKTEIYGFDKVLPGPGTRDFETFITRHLPFLSHPTLAHPAVLPFLYTSHQHFHPQRQHDHHQHKQQHPPLLSPNTVQMAAPPPLDLPRPQADSLRPLQQSHPSFPQSPSILTTSPKSQPPALRNEHIDRIHNMAKSHPDSRNVTSTVSPDKLSRSQNKNSADHKPIHFNIGKKDSTGQTHFPSHMNPLHQILNQFDPEKLFKSKEGLLSPRVSLDAAEKSRKPVQHYDKQSQNKEHRKSTLSPKGVSDHSKTQNQRDSKPSLARTLHSSATPANSDKTTGAKREQSQSKGSNSPKAEATTSPETEQKGAKGENPLWPAWVFCTRYSDRPSSGPRSRKPKRSKTQDEKRPRTAFTNDQLQKLKKEFEDCRYLTESRRKSLADQLGLSESQIKIWFQNKRAKIKKSVGTRNPLAMQLMEQGLYNHSTVKANE</sequence>
<organism evidence="11 12">
    <name type="scientific">Elysia crispata</name>
    <name type="common">lettuce slug</name>
    <dbReference type="NCBI Taxonomy" id="231223"/>
    <lineage>
        <taxon>Eukaryota</taxon>
        <taxon>Metazoa</taxon>
        <taxon>Spiralia</taxon>
        <taxon>Lophotrochozoa</taxon>
        <taxon>Mollusca</taxon>
        <taxon>Gastropoda</taxon>
        <taxon>Heterobranchia</taxon>
        <taxon>Euthyneura</taxon>
        <taxon>Panpulmonata</taxon>
        <taxon>Sacoglossa</taxon>
        <taxon>Placobranchoidea</taxon>
        <taxon>Plakobranchidae</taxon>
        <taxon>Elysia</taxon>
    </lineage>
</organism>
<dbReference type="GO" id="GO:0005634">
    <property type="term" value="C:nucleus"/>
    <property type="evidence" value="ECO:0007669"/>
    <property type="project" value="UniProtKB-SubCell"/>
</dbReference>
<dbReference type="PROSITE" id="PS50071">
    <property type="entry name" value="HOMEOBOX_2"/>
    <property type="match status" value="1"/>
</dbReference>
<dbReference type="InterPro" id="IPR009057">
    <property type="entry name" value="Homeodomain-like_sf"/>
</dbReference>
<dbReference type="PROSITE" id="PS00027">
    <property type="entry name" value="HOMEOBOX_1"/>
    <property type="match status" value="1"/>
</dbReference>
<feature type="region of interest" description="Disordered" evidence="9">
    <location>
        <begin position="320"/>
        <end position="364"/>
    </location>
</feature>
<dbReference type="CDD" id="cd00086">
    <property type="entry name" value="homeodomain"/>
    <property type="match status" value="1"/>
</dbReference>
<dbReference type="PRINTS" id="PR00031">
    <property type="entry name" value="HTHREPRESSR"/>
</dbReference>
<proteinExistence type="inferred from homology"/>
<feature type="compositionally biased region" description="Polar residues" evidence="9">
    <location>
        <begin position="239"/>
        <end position="252"/>
    </location>
</feature>
<evidence type="ECO:0000256" key="9">
    <source>
        <dbReference type="SAM" id="MobiDB-lite"/>
    </source>
</evidence>
<feature type="compositionally biased region" description="Basic and acidic residues" evidence="9">
    <location>
        <begin position="572"/>
        <end position="585"/>
    </location>
</feature>
<feature type="compositionally biased region" description="Polar residues" evidence="9">
    <location>
        <begin position="879"/>
        <end position="895"/>
    </location>
</feature>
<keyword evidence="4 7" id="KW-0238">DNA-binding</keyword>
<dbReference type="GO" id="GO:0000981">
    <property type="term" value="F:DNA-binding transcription factor activity, RNA polymerase II-specific"/>
    <property type="evidence" value="ECO:0007669"/>
    <property type="project" value="InterPro"/>
</dbReference>
<dbReference type="GO" id="GO:0030182">
    <property type="term" value="P:neuron differentiation"/>
    <property type="evidence" value="ECO:0007669"/>
    <property type="project" value="TreeGrafter"/>
</dbReference>
<feature type="domain" description="Homeobox" evidence="10">
    <location>
        <begin position="936"/>
        <end position="996"/>
    </location>
</feature>
<dbReference type="InterPro" id="IPR019549">
    <property type="entry name" value="Homeobox-engrailed_C-terminal"/>
</dbReference>
<feature type="compositionally biased region" description="Low complexity" evidence="9">
    <location>
        <begin position="480"/>
        <end position="502"/>
    </location>
</feature>
<evidence type="ECO:0000256" key="4">
    <source>
        <dbReference type="ARBA" id="ARBA00023125"/>
    </source>
</evidence>
<feature type="compositionally biased region" description="Basic and acidic residues" evidence="9">
    <location>
        <begin position="838"/>
        <end position="851"/>
    </location>
</feature>
<evidence type="ECO:0000256" key="1">
    <source>
        <dbReference type="ARBA" id="ARBA00004123"/>
    </source>
</evidence>
<dbReference type="PANTHER" id="PTHR24341">
    <property type="entry name" value="HOMEOBOX PROTEIN ENGRAILED"/>
    <property type="match status" value="1"/>
</dbReference>
<comment type="similarity">
    <text evidence="2">Belongs to the engrailed homeobox family.</text>
</comment>
<feature type="compositionally biased region" description="Basic and acidic residues" evidence="9">
    <location>
        <begin position="423"/>
        <end position="442"/>
    </location>
</feature>
<evidence type="ECO:0000256" key="3">
    <source>
        <dbReference type="ARBA" id="ARBA00022473"/>
    </source>
</evidence>
<dbReference type="FunFam" id="1.10.10.60:FF:000189">
    <property type="entry name" value="Homeobox protein engrailed-like"/>
    <property type="match status" value="1"/>
</dbReference>
<feature type="region of interest" description="Disordered" evidence="9">
    <location>
        <begin position="566"/>
        <end position="585"/>
    </location>
</feature>
<evidence type="ECO:0000256" key="8">
    <source>
        <dbReference type="RuleBase" id="RU000682"/>
    </source>
</evidence>
<evidence type="ECO:0000256" key="6">
    <source>
        <dbReference type="ARBA" id="ARBA00023242"/>
    </source>
</evidence>
<dbReference type="Pfam" id="PF00046">
    <property type="entry name" value="Homeodomain"/>
    <property type="match status" value="1"/>
</dbReference>
<dbReference type="PRINTS" id="PR00026">
    <property type="entry name" value="ENGRAILED"/>
</dbReference>
<feature type="compositionally biased region" description="Polar residues" evidence="9">
    <location>
        <begin position="273"/>
        <end position="283"/>
    </location>
</feature>
<dbReference type="SMART" id="SM00389">
    <property type="entry name" value="HOX"/>
    <property type="match status" value="1"/>
</dbReference>
<dbReference type="GO" id="GO:0009653">
    <property type="term" value="P:anatomical structure morphogenesis"/>
    <property type="evidence" value="ECO:0007669"/>
    <property type="project" value="UniProtKB-ARBA"/>
</dbReference>
<keyword evidence="6 7" id="KW-0539">Nucleus</keyword>
<evidence type="ECO:0000259" key="10">
    <source>
        <dbReference type="PROSITE" id="PS50071"/>
    </source>
</evidence>
<gene>
    <name evidence="11" type="ORF">RRG08_034911</name>
</gene>
<feature type="region of interest" description="Disordered" evidence="9">
    <location>
        <begin position="171"/>
        <end position="219"/>
    </location>
</feature>
<keyword evidence="12" id="KW-1185">Reference proteome</keyword>
<evidence type="ECO:0000256" key="7">
    <source>
        <dbReference type="PROSITE-ProRule" id="PRU00108"/>
    </source>
</evidence>
<feature type="compositionally biased region" description="Basic and acidic residues" evidence="9">
    <location>
        <begin position="715"/>
        <end position="732"/>
    </location>
</feature>
<feature type="DNA-binding region" description="Homeobox" evidence="7">
    <location>
        <begin position="938"/>
        <end position="997"/>
    </location>
</feature>
<dbReference type="Proteomes" id="UP001283361">
    <property type="component" value="Unassembled WGS sequence"/>
</dbReference>
<evidence type="ECO:0000256" key="5">
    <source>
        <dbReference type="ARBA" id="ARBA00023155"/>
    </source>
</evidence>
<dbReference type="SUPFAM" id="SSF46689">
    <property type="entry name" value="Homeodomain-like"/>
    <property type="match status" value="1"/>
</dbReference>
<dbReference type="InterPro" id="IPR001356">
    <property type="entry name" value="HD"/>
</dbReference>
<dbReference type="PANTHER" id="PTHR24341:SF6">
    <property type="entry name" value="HOMEOBOX PROTEIN INVECTED"/>
    <property type="match status" value="1"/>
</dbReference>
<dbReference type="Pfam" id="PF10525">
    <property type="entry name" value="Engrail_1_C_sig"/>
    <property type="match status" value="1"/>
</dbReference>
<feature type="compositionally biased region" description="Basic and acidic residues" evidence="9">
    <location>
        <begin position="171"/>
        <end position="193"/>
    </location>
</feature>
<feature type="region of interest" description="Disordered" evidence="9">
    <location>
        <begin position="643"/>
        <end position="777"/>
    </location>
</feature>
<feature type="compositionally biased region" description="Low complexity" evidence="9">
    <location>
        <begin position="688"/>
        <end position="701"/>
    </location>
</feature>
<feature type="region of interest" description="Disordered" evidence="9">
    <location>
        <begin position="806"/>
        <end position="945"/>
    </location>
</feature>
<evidence type="ECO:0000313" key="12">
    <source>
        <dbReference type="Proteomes" id="UP001283361"/>
    </source>
</evidence>
<dbReference type="InterPro" id="IPR017970">
    <property type="entry name" value="Homeobox_CS"/>
</dbReference>
<feature type="compositionally biased region" description="Basic and acidic residues" evidence="9">
    <location>
        <begin position="752"/>
        <end position="767"/>
    </location>
</feature>
<accession>A0AAE0YPJ0</accession>
<feature type="compositionally biased region" description="Basic and acidic residues" evidence="9">
    <location>
        <begin position="808"/>
        <end position="826"/>
    </location>
</feature>
<dbReference type="InterPro" id="IPR000747">
    <property type="entry name" value="HD_engrailed"/>
</dbReference>
<dbReference type="InterPro" id="IPR000047">
    <property type="entry name" value="HTH_motif"/>
</dbReference>
<feature type="compositionally biased region" description="Low complexity" evidence="9">
    <location>
        <begin position="350"/>
        <end position="362"/>
    </location>
</feature>
<reference evidence="11" key="1">
    <citation type="journal article" date="2023" name="G3 (Bethesda)">
        <title>A reference genome for the long-term kleptoplast-retaining sea slug Elysia crispata morphotype clarki.</title>
        <authorList>
            <person name="Eastman K.E."/>
            <person name="Pendleton A.L."/>
            <person name="Shaikh M.A."/>
            <person name="Suttiyut T."/>
            <person name="Ogas R."/>
            <person name="Tomko P."/>
            <person name="Gavelis G."/>
            <person name="Widhalm J.R."/>
            <person name="Wisecaver J.H."/>
        </authorList>
    </citation>
    <scope>NUCLEOTIDE SEQUENCE</scope>
    <source>
        <strain evidence="11">ECLA1</strain>
    </source>
</reference>
<feature type="region of interest" description="Disordered" evidence="9">
    <location>
        <begin position="73"/>
        <end position="109"/>
    </location>
</feature>
<feature type="compositionally biased region" description="Basic and acidic residues" evidence="9">
    <location>
        <begin position="201"/>
        <end position="215"/>
    </location>
</feature>
<name>A0AAE0YPJ0_9GAST</name>
<protein>
    <recommendedName>
        <fullName evidence="10">Homeobox domain-containing protein</fullName>
    </recommendedName>
</protein>
<feature type="compositionally biased region" description="Low complexity" evidence="9">
    <location>
        <begin position="456"/>
        <end position="469"/>
    </location>
</feature>
<keyword evidence="5 7" id="KW-0371">Homeobox</keyword>
<evidence type="ECO:0000313" key="11">
    <source>
        <dbReference type="EMBL" id="KAK3753736.1"/>
    </source>
</evidence>
<dbReference type="Gene3D" id="1.10.10.60">
    <property type="entry name" value="Homeodomain-like"/>
    <property type="match status" value="1"/>
</dbReference>
<keyword evidence="3" id="KW-0217">Developmental protein</keyword>
<feature type="compositionally biased region" description="Basic residues" evidence="9">
    <location>
        <begin position="643"/>
        <end position="658"/>
    </location>
</feature>
<dbReference type="AlphaFoldDB" id="A0AAE0YPJ0"/>